<dbReference type="SMART" id="SM00020">
    <property type="entry name" value="Tryp_SPc"/>
    <property type="match status" value="1"/>
</dbReference>
<dbReference type="VEuPathDB" id="VectorBase:CPIJ007076"/>
<keyword evidence="2" id="KW-0964">Secreted</keyword>
<dbReference type="OrthoDB" id="7759914at2759"/>
<evidence type="ECO:0000313" key="11">
    <source>
        <dbReference type="EnsemblMetazoa" id="CPIJ007076-PA"/>
    </source>
</evidence>
<keyword evidence="12" id="KW-1185">Reference proteome</keyword>
<dbReference type="InterPro" id="IPR043504">
    <property type="entry name" value="Peptidase_S1_PA_chymotrypsin"/>
</dbReference>
<proteinExistence type="inferred from homology"/>
<dbReference type="InterPro" id="IPR001254">
    <property type="entry name" value="Trypsin_dom"/>
</dbReference>
<dbReference type="KEGG" id="cqu:CpipJ_CPIJ007076"/>
<dbReference type="PROSITE" id="PS00135">
    <property type="entry name" value="TRYPSIN_SER"/>
    <property type="match status" value="1"/>
</dbReference>
<dbReference type="InterPro" id="IPR018114">
    <property type="entry name" value="TRYPSIN_HIS"/>
</dbReference>
<dbReference type="InterPro" id="IPR050127">
    <property type="entry name" value="Serine_Proteases_S1"/>
</dbReference>
<dbReference type="FunFam" id="2.40.10.10:FF:000034">
    <property type="entry name" value="Eupolytin"/>
    <property type="match status" value="1"/>
</dbReference>
<sequence length="225" mass="24957">MSVCPFPYLVALVAQKSFICGGSIIAPSWILTAAHCIDRYGPTDLIVRAGSPYRTQFGTISSVKRLFLHQNYKRPSFDFDVGLLLISPLKITPCIRCIALAPASFKPKTGSLGRISGWGRTDPLENFYPEYVRATIVPIVDQKECRFRYGKHHVTRNMFCAEDHQGLRDACQGDSGGPFVQDDRLVGIVSWGSGCASYGDPGVYTNVGRMRKWIDLVVGNDRMNC</sequence>
<dbReference type="PANTHER" id="PTHR24264:SF65">
    <property type="entry name" value="SRCR DOMAIN-CONTAINING PROTEIN"/>
    <property type="match status" value="1"/>
</dbReference>
<dbReference type="InParanoid" id="B0WIS1"/>
<comment type="subcellular location">
    <subcellularLocation>
        <location evidence="1">Secreted</location>
    </subcellularLocation>
</comment>
<evidence type="ECO:0000313" key="12">
    <source>
        <dbReference type="Proteomes" id="UP000002320"/>
    </source>
</evidence>
<evidence type="ECO:0000313" key="10">
    <source>
        <dbReference type="EMBL" id="EDS28648.1"/>
    </source>
</evidence>
<dbReference type="InterPro" id="IPR001314">
    <property type="entry name" value="Peptidase_S1A"/>
</dbReference>
<dbReference type="Proteomes" id="UP000002320">
    <property type="component" value="Unassembled WGS sequence"/>
</dbReference>
<evidence type="ECO:0000256" key="8">
    <source>
        <dbReference type="RuleBase" id="RU363034"/>
    </source>
</evidence>
<dbReference type="PROSITE" id="PS00134">
    <property type="entry name" value="TRYPSIN_HIS"/>
    <property type="match status" value="1"/>
</dbReference>
<dbReference type="HOGENOM" id="CLU_006842_7_1_1"/>
<evidence type="ECO:0000256" key="2">
    <source>
        <dbReference type="ARBA" id="ARBA00022525"/>
    </source>
</evidence>
<dbReference type="Gene3D" id="2.40.10.10">
    <property type="entry name" value="Trypsin-like serine proteases"/>
    <property type="match status" value="1"/>
</dbReference>
<keyword evidence="5 8" id="KW-0720">Serine protease</keyword>
<evidence type="ECO:0000256" key="7">
    <source>
        <dbReference type="ARBA" id="ARBA00024195"/>
    </source>
</evidence>
<protein>
    <submittedName>
        <fullName evidence="10">Trypsin-4</fullName>
    </submittedName>
</protein>
<reference evidence="11" key="2">
    <citation type="submission" date="2021-02" db="UniProtKB">
        <authorList>
            <consortium name="EnsemblMetazoa"/>
        </authorList>
    </citation>
    <scope>IDENTIFICATION</scope>
    <source>
        <strain evidence="11">JHB</strain>
    </source>
</reference>
<dbReference type="VEuPathDB" id="VectorBase:CQUJHB006645"/>
<comment type="similarity">
    <text evidence="7">Belongs to the peptidase S1 family. CLIP subfamily.</text>
</comment>
<reference evidence="10" key="1">
    <citation type="submission" date="2007-03" db="EMBL/GenBank/DDBJ databases">
        <title>Annotation of Culex pipiens quinquefasciatus.</title>
        <authorList>
            <consortium name="The Broad Institute Genome Sequencing Platform"/>
            <person name="Atkinson P.W."/>
            <person name="Hemingway J."/>
            <person name="Christensen B.M."/>
            <person name="Higgs S."/>
            <person name="Kodira C."/>
            <person name="Hannick L."/>
            <person name="Megy K."/>
            <person name="O'Leary S."/>
            <person name="Pearson M."/>
            <person name="Haas B.J."/>
            <person name="Mauceli E."/>
            <person name="Wortman J.R."/>
            <person name="Lee N.H."/>
            <person name="Guigo R."/>
            <person name="Stanke M."/>
            <person name="Alvarado L."/>
            <person name="Amedeo P."/>
            <person name="Antoine C.H."/>
            <person name="Arensburger P."/>
            <person name="Bidwell S.L."/>
            <person name="Crawford M."/>
            <person name="Camaro F."/>
            <person name="Devon K."/>
            <person name="Engels R."/>
            <person name="Hammond M."/>
            <person name="Howarth C."/>
            <person name="Koehrsen M."/>
            <person name="Lawson D."/>
            <person name="Montgomery P."/>
            <person name="Nene V."/>
            <person name="Nusbaum C."/>
            <person name="Puiu D."/>
            <person name="Romero-Severson J."/>
            <person name="Severson D.W."/>
            <person name="Shumway M."/>
            <person name="Sisk P."/>
            <person name="Stolte C."/>
            <person name="Zeng Q."/>
            <person name="Eisenstadt E."/>
            <person name="Fraser-Liggett C."/>
            <person name="Strausberg R."/>
            <person name="Galagan J."/>
            <person name="Birren B."/>
            <person name="Collins F.H."/>
        </authorList>
    </citation>
    <scope>NUCLEOTIDE SEQUENCE [LARGE SCALE GENOMIC DNA]</scope>
    <source>
        <strain evidence="10">JHB</strain>
    </source>
</reference>
<keyword evidence="3 8" id="KW-0645">Protease</keyword>
<dbReference type="GO" id="GO:0005615">
    <property type="term" value="C:extracellular space"/>
    <property type="evidence" value="ECO:0007669"/>
    <property type="project" value="TreeGrafter"/>
</dbReference>
<name>B0WIS1_CULQU</name>
<gene>
    <name evidence="11" type="primary">6038906</name>
    <name evidence="10" type="ORF">CpipJ_CPIJ007076</name>
</gene>
<dbReference type="InterPro" id="IPR033116">
    <property type="entry name" value="TRYPSIN_SER"/>
</dbReference>
<dbReference type="PANTHER" id="PTHR24264">
    <property type="entry name" value="TRYPSIN-RELATED"/>
    <property type="match status" value="1"/>
</dbReference>
<dbReference type="MEROPS" id="S01.130"/>
<dbReference type="AlphaFoldDB" id="B0WIS1"/>
<keyword evidence="4 8" id="KW-0378">Hydrolase</keyword>
<dbReference type="InterPro" id="IPR009003">
    <property type="entry name" value="Peptidase_S1_PA"/>
</dbReference>
<dbReference type="SUPFAM" id="SSF50494">
    <property type="entry name" value="Trypsin-like serine proteases"/>
    <property type="match status" value="1"/>
</dbReference>
<dbReference type="PRINTS" id="PR00722">
    <property type="entry name" value="CHYMOTRYPSIN"/>
</dbReference>
<evidence type="ECO:0000256" key="3">
    <source>
        <dbReference type="ARBA" id="ARBA00022670"/>
    </source>
</evidence>
<evidence type="ECO:0000256" key="4">
    <source>
        <dbReference type="ARBA" id="ARBA00022801"/>
    </source>
</evidence>
<dbReference type="PROSITE" id="PS50240">
    <property type="entry name" value="TRYPSIN_DOM"/>
    <property type="match status" value="1"/>
</dbReference>
<dbReference type="EnsemblMetazoa" id="CPIJ007076-RA">
    <property type="protein sequence ID" value="CPIJ007076-PA"/>
    <property type="gene ID" value="CPIJ007076"/>
</dbReference>
<evidence type="ECO:0000256" key="1">
    <source>
        <dbReference type="ARBA" id="ARBA00004613"/>
    </source>
</evidence>
<dbReference type="EMBL" id="DS231951">
    <property type="protein sequence ID" value="EDS28648.1"/>
    <property type="molecule type" value="Genomic_DNA"/>
</dbReference>
<accession>B0WIS1</accession>
<organism>
    <name type="scientific">Culex quinquefasciatus</name>
    <name type="common">Southern house mosquito</name>
    <name type="synonym">Culex pungens</name>
    <dbReference type="NCBI Taxonomy" id="7176"/>
    <lineage>
        <taxon>Eukaryota</taxon>
        <taxon>Metazoa</taxon>
        <taxon>Ecdysozoa</taxon>
        <taxon>Arthropoda</taxon>
        <taxon>Hexapoda</taxon>
        <taxon>Insecta</taxon>
        <taxon>Pterygota</taxon>
        <taxon>Neoptera</taxon>
        <taxon>Endopterygota</taxon>
        <taxon>Diptera</taxon>
        <taxon>Nematocera</taxon>
        <taxon>Culicoidea</taxon>
        <taxon>Culicidae</taxon>
        <taxon>Culicinae</taxon>
        <taxon>Culicini</taxon>
        <taxon>Culex</taxon>
        <taxon>Culex</taxon>
    </lineage>
</organism>
<evidence type="ECO:0000259" key="9">
    <source>
        <dbReference type="PROSITE" id="PS50240"/>
    </source>
</evidence>
<keyword evidence="6" id="KW-1015">Disulfide bond</keyword>
<evidence type="ECO:0000256" key="6">
    <source>
        <dbReference type="ARBA" id="ARBA00023157"/>
    </source>
</evidence>
<dbReference type="OMA" id="YGRSATE"/>
<feature type="domain" description="Peptidase S1" evidence="9">
    <location>
        <begin position="1"/>
        <end position="219"/>
    </location>
</feature>
<dbReference type="GO" id="GO:0004252">
    <property type="term" value="F:serine-type endopeptidase activity"/>
    <property type="evidence" value="ECO:0007669"/>
    <property type="project" value="InterPro"/>
</dbReference>
<dbReference type="STRING" id="7176.B0WIS1"/>
<dbReference type="Pfam" id="PF00089">
    <property type="entry name" value="Trypsin"/>
    <property type="match status" value="1"/>
</dbReference>
<dbReference type="CDD" id="cd00190">
    <property type="entry name" value="Tryp_SPc"/>
    <property type="match status" value="1"/>
</dbReference>
<dbReference type="eggNOG" id="KOG3627">
    <property type="taxonomic scope" value="Eukaryota"/>
</dbReference>
<dbReference type="GO" id="GO:0006508">
    <property type="term" value="P:proteolysis"/>
    <property type="evidence" value="ECO:0007669"/>
    <property type="project" value="UniProtKB-KW"/>
</dbReference>
<evidence type="ECO:0000256" key="5">
    <source>
        <dbReference type="ARBA" id="ARBA00022825"/>
    </source>
</evidence>